<keyword evidence="1" id="KW-1133">Transmembrane helix</keyword>
<dbReference type="OrthoDB" id="684345at2759"/>
<organism evidence="2 3">
    <name type="scientific">Carnegiea gigantea</name>
    <dbReference type="NCBI Taxonomy" id="171969"/>
    <lineage>
        <taxon>Eukaryota</taxon>
        <taxon>Viridiplantae</taxon>
        <taxon>Streptophyta</taxon>
        <taxon>Embryophyta</taxon>
        <taxon>Tracheophyta</taxon>
        <taxon>Spermatophyta</taxon>
        <taxon>Magnoliopsida</taxon>
        <taxon>eudicotyledons</taxon>
        <taxon>Gunneridae</taxon>
        <taxon>Pentapetalae</taxon>
        <taxon>Caryophyllales</taxon>
        <taxon>Cactineae</taxon>
        <taxon>Cactaceae</taxon>
        <taxon>Cactoideae</taxon>
        <taxon>Echinocereeae</taxon>
        <taxon>Carnegiea</taxon>
    </lineage>
</organism>
<dbReference type="AlphaFoldDB" id="A0A9Q1JNV8"/>
<sequence length="325" mass="37088">MIDLYRDAYVDGKKCGVDVPEYFRFVFCPPGSKKKLPLQSNEDWRNLVNSNRHASFVFPYYVHLIVQQLQLSQAGPTKQPIEPIAAASINEGENDFGTPKSKSANLTVDLSEYLSAQPISTSQLHLPSLDTINKHMILEISVNLEGYLTMVMMGSFGKVVREGLMIVILMTVLMLILMLKMYKRLLKNKHVMNLDVSGSNDESDADELLNVDLEDEIPRHTNVDAEDEDGNTTENEWNKIVKTMLTIAAGAKLYLLFWTTCNVYNKHVYNQTMEAIKKESMAAYNYLLGEPVEHWARYTFLDHLKCPDNATNFVESFNEKIELFR</sequence>
<dbReference type="EMBL" id="JAKOGI010001083">
    <property type="protein sequence ID" value="KAJ8427848.1"/>
    <property type="molecule type" value="Genomic_DNA"/>
</dbReference>
<reference evidence="2" key="1">
    <citation type="submission" date="2022-04" db="EMBL/GenBank/DDBJ databases">
        <title>Carnegiea gigantea Genome sequencing and assembly v2.</title>
        <authorList>
            <person name="Copetti D."/>
            <person name="Sanderson M.J."/>
            <person name="Burquez A."/>
            <person name="Wojciechowski M.F."/>
        </authorList>
    </citation>
    <scope>NUCLEOTIDE SEQUENCE</scope>
    <source>
        <strain evidence="2">SGP5-SGP5p</strain>
        <tissue evidence="2">Aerial part</tissue>
    </source>
</reference>
<keyword evidence="3" id="KW-1185">Reference proteome</keyword>
<comment type="caution">
    <text evidence="2">The sequence shown here is derived from an EMBL/GenBank/DDBJ whole genome shotgun (WGS) entry which is preliminary data.</text>
</comment>
<keyword evidence="1" id="KW-0472">Membrane</keyword>
<gene>
    <name evidence="2" type="ORF">Cgig2_012548</name>
</gene>
<evidence type="ECO:0000313" key="3">
    <source>
        <dbReference type="Proteomes" id="UP001153076"/>
    </source>
</evidence>
<dbReference type="Proteomes" id="UP001153076">
    <property type="component" value="Unassembled WGS sequence"/>
</dbReference>
<protein>
    <submittedName>
        <fullName evidence="2">Uncharacterized protein</fullName>
    </submittedName>
</protein>
<proteinExistence type="predicted"/>
<feature type="transmembrane region" description="Helical" evidence="1">
    <location>
        <begin position="163"/>
        <end position="182"/>
    </location>
</feature>
<evidence type="ECO:0000313" key="2">
    <source>
        <dbReference type="EMBL" id="KAJ8427848.1"/>
    </source>
</evidence>
<accession>A0A9Q1JNV8</accession>
<name>A0A9Q1JNV8_9CARY</name>
<keyword evidence="1" id="KW-0812">Transmembrane</keyword>
<evidence type="ECO:0000256" key="1">
    <source>
        <dbReference type="SAM" id="Phobius"/>
    </source>
</evidence>